<accession>A0A0F9VUN2</accession>
<gene>
    <name evidence="2" type="ORF">LCGC14_0362830</name>
</gene>
<sequence length="213" mass="23798">MKLIYPGYDVLSKRHSQSWDEPTRQVIDARLAIGGAPRFLNEAQWQTLDAVCQRILPQPIDRPPVPLAALVDNKLLNDRGDGYRDARLPPLRQAWQLGLTALDAEAQALDGRGFTGLTAAQQDALLSAMQRNELKHSVWKSMPCVVFFSHRLIHDITSAYYAHPTAWSEIGFGGPANPRGYVRMGPDSRDPWEPMAAKPGAQRKAEKRNRHVG</sequence>
<organism evidence="2">
    <name type="scientific">marine sediment metagenome</name>
    <dbReference type="NCBI Taxonomy" id="412755"/>
    <lineage>
        <taxon>unclassified sequences</taxon>
        <taxon>metagenomes</taxon>
        <taxon>ecological metagenomes</taxon>
    </lineage>
</organism>
<name>A0A0F9VUN2_9ZZZZ</name>
<dbReference type="Pfam" id="PF13618">
    <property type="entry name" value="Gluconate_2-dh3"/>
    <property type="match status" value="1"/>
</dbReference>
<protein>
    <recommendedName>
        <fullName evidence="3">Gluconate 2-dehydrogenase subunit 3 family protein</fullName>
    </recommendedName>
</protein>
<dbReference type="InterPro" id="IPR027056">
    <property type="entry name" value="Gluconate_2DH_su3"/>
</dbReference>
<comment type="caution">
    <text evidence="2">The sequence shown here is derived from an EMBL/GenBank/DDBJ whole genome shotgun (WGS) entry which is preliminary data.</text>
</comment>
<dbReference type="AlphaFoldDB" id="A0A0F9VUN2"/>
<evidence type="ECO:0000256" key="1">
    <source>
        <dbReference type="SAM" id="MobiDB-lite"/>
    </source>
</evidence>
<evidence type="ECO:0008006" key="3">
    <source>
        <dbReference type="Google" id="ProtNLM"/>
    </source>
</evidence>
<proteinExistence type="predicted"/>
<feature type="region of interest" description="Disordered" evidence="1">
    <location>
        <begin position="181"/>
        <end position="213"/>
    </location>
</feature>
<reference evidence="2" key="1">
    <citation type="journal article" date="2015" name="Nature">
        <title>Complex archaea that bridge the gap between prokaryotes and eukaryotes.</title>
        <authorList>
            <person name="Spang A."/>
            <person name="Saw J.H."/>
            <person name="Jorgensen S.L."/>
            <person name="Zaremba-Niedzwiedzka K."/>
            <person name="Martijn J."/>
            <person name="Lind A.E."/>
            <person name="van Eijk R."/>
            <person name="Schleper C."/>
            <person name="Guy L."/>
            <person name="Ettema T.J."/>
        </authorList>
    </citation>
    <scope>NUCLEOTIDE SEQUENCE</scope>
</reference>
<evidence type="ECO:0000313" key="2">
    <source>
        <dbReference type="EMBL" id="KKN77191.1"/>
    </source>
</evidence>
<dbReference type="EMBL" id="LAZR01000283">
    <property type="protein sequence ID" value="KKN77191.1"/>
    <property type="molecule type" value="Genomic_DNA"/>
</dbReference>